<gene>
    <name evidence="1" type="ORF">DCF19_22145</name>
</gene>
<accession>A0A2W4XNL1</accession>
<dbReference type="Proteomes" id="UP000249467">
    <property type="component" value="Unassembled WGS sequence"/>
</dbReference>
<organism evidence="1 2">
    <name type="scientific">Pseudanabaena frigida</name>
    <dbReference type="NCBI Taxonomy" id="945775"/>
    <lineage>
        <taxon>Bacteria</taxon>
        <taxon>Bacillati</taxon>
        <taxon>Cyanobacteriota</taxon>
        <taxon>Cyanophyceae</taxon>
        <taxon>Pseudanabaenales</taxon>
        <taxon>Pseudanabaenaceae</taxon>
        <taxon>Pseudanabaena</taxon>
    </lineage>
</organism>
<reference evidence="1 2" key="1">
    <citation type="submission" date="2018-04" db="EMBL/GenBank/DDBJ databases">
        <authorList>
            <person name="Go L.Y."/>
            <person name="Mitchell J.A."/>
        </authorList>
    </citation>
    <scope>NUCLEOTIDE SEQUENCE [LARGE SCALE GENOMIC DNA]</scope>
    <source>
        <strain evidence="1">ULC066bin1</strain>
    </source>
</reference>
<comment type="caution">
    <text evidence="1">The sequence shown here is derived from an EMBL/GenBank/DDBJ whole genome shotgun (WGS) entry which is preliminary data.</text>
</comment>
<dbReference type="EMBL" id="QBML01000044">
    <property type="protein sequence ID" value="PZO36175.1"/>
    <property type="molecule type" value="Genomic_DNA"/>
</dbReference>
<reference evidence="1 2" key="2">
    <citation type="submission" date="2018-06" db="EMBL/GenBank/DDBJ databases">
        <title>Metagenomic assembly of (sub)arctic Cyanobacteria and their associated microbiome from non-axenic cultures.</title>
        <authorList>
            <person name="Baurain D."/>
        </authorList>
    </citation>
    <scope>NUCLEOTIDE SEQUENCE [LARGE SCALE GENOMIC DNA]</scope>
    <source>
        <strain evidence="1">ULC066bin1</strain>
    </source>
</reference>
<evidence type="ECO:0000313" key="1">
    <source>
        <dbReference type="EMBL" id="PZO36175.1"/>
    </source>
</evidence>
<proteinExistence type="predicted"/>
<evidence type="ECO:0000313" key="2">
    <source>
        <dbReference type="Proteomes" id="UP000249467"/>
    </source>
</evidence>
<dbReference type="AlphaFoldDB" id="A0A2W4XNL1"/>
<protein>
    <submittedName>
        <fullName evidence="1">Uncharacterized protein</fullName>
    </submittedName>
</protein>
<name>A0A2W4XNL1_9CYAN</name>
<sequence length="59" mass="6846">MLLPLLLTTITGIIYQILDLTGKEKNFKWILDWHKGDFGAINGSDQEGMIRIIDWMRVL</sequence>